<gene>
    <name evidence="1" type="ORF">ACFP1C_12350</name>
</gene>
<name>A0ABW1TJ42_9LACO</name>
<reference evidence="2" key="1">
    <citation type="journal article" date="2019" name="Int. J. Syst. Evol. Microbiol.">
        <title>The Global Catalogue of Microorganisms (GCM) 10K type strain sequencing project: providing services to taxonomists for standard genome sequencing and annotation.</title>
        <authorList>
            <consortium name="The Broad Institute Genomics Platform"/>
            <consortium name="The Broad Institute Genome Sequencing Center for Infectious Disease"/>
            <person name="Wu L."/>
            <person name="Ma J."/>
        </authorList>
    </citation>
    <scope>NUCLEOTIDE SEQUENCE [LARGE SCALE GENOMIC DNA]</scope>
    <source>
        <strain evidence="2">CCM 8908</strain>
    </source>
</reference>
<sequence>MINFLLKIESQNVCVTLATVRIITAKLVKTAALWLPGMPLAVGMLPAKERASSSPESRQNQVSPRLFGVDVIENKENFRFSLP</sequence>
<accession>A0ABW1TJ42</accession>
<comment type="caution">
    <text evidence="1">The sequence shown here is derived from an EMBL/GenBank/DDBJ whole genome shotgun (WGS) entry which is preliminary data.</text>
</comment>
<dbReference type="RefSeq" id="WP_125685297.1">
    <property type="nucleotide sequence ID" value="NZ_JBHSSI010000078.1"/>
</dbReference>
<keyword evidence="2" id="KW-1185">Reference proteome</keyword>
<dbReference type="EMBL" id="JBHSSI010000078">
    <property type="protein sequence ID" value="MFC6261725.1"/>
    <property type="molecule type" value="Genomic_DNA"/>
</dbReference>
<evidence type="ECO:0000313" key="1">
    <source>
        <dbReference type="EMBL" id="MFC6261725.1"/>
    </source>
</evidence>
<evidence type="ECO:0000313" key="2">
    <source>
        <dbReference type="Proteomes" id="UP001596283"/>
    </source>
</evidence>
<protein>
    <submittedName>
        <fullName evidence="1">Uncharacterized protein</fullName>
    </submittedName>
</protein>
<proteinExistence type="predicted"/>
<organism evidence="1 2">
    <name type="scientific">Levilactobacillus fujinensis</name>
    <dbReference type="NCBI Taxonomy" id="2486024"/>
    <lineage>
        <taxon>Bacteria</taxon>
        <taxon>Bacillati</taxon>
        <taxon>Bacillota</taxon>
        <taxon>Bacilli</taxon>
        <taxon>Lactobacillales</taxon>
        <taxon>Lactobacillaceae</taxon>
        <taxon>Levilactobacillus</taxon>
    </lineage>
</organism>
<dbReference type="Proteomes" id="UP001596283">
    <property type="component" value="Unassembled WGS sequence"/>
</dbReference>